<dbReference type="EMBL" id="UAVY01000010">
    <property type="protein sequence ID" value="SQB40496.1"/>
    <property type="molecule type" value="Genomic_DNA"/>
</dbReference>
<name>A0A2X2WHG5_CITKO</name>
<dbReference type="AlphaFoldDB" id="A0A2X2WHG5"/>
<sequence>MKGAVFEALREHLRQLTGRAHPGHQSFRLAIDRAFTVKGAGLVVTGTALSGGR</sequence>
<evidence type="ECO:0000313" key="2">
    <source>
        <dbReference type="Proteomes" id="UP000251584"/>
    </source>
</evidence>
<gene>
    <name evidence="1" type="primary">selB_3</name>
    <name evidence="1" type="ORF">NCTC10786_05601</name>
</gene>
<dbReference type="Proteomes" id="UP000251584">
    <property type="component" value="Unassembled WGS sequence"/>
</dbReference>
<reference evidence="1 2" key="1">
    <citation type="submission" date="2018-06" db="EMBL/GenBank/DDBJ databases">
        <authorList>
            <consortium name="Pathogen Informatics"/>
            <person name="Doyle S."/>
        </authorList>
    </citation>
    <scope>NUCLEOTIDE SEQUENCE [LARGE SCALE GENOMIC DNA]</scope>
    <source>
        <strain evidence="1 2">NCTC10786</strain>
    </source>
</reference>
<dbReference type="Gene3D" id="2.40.30.10">
    <property type="entry name" value="Translation factors"/>
    <property type="match status" value="1"/>
</dbReference>
<organism evidence="1 2">
    <name type="scientific">Citrobacter koseri</name>
    <name type="common">Citrobacter diversus</name>
    <dbReference type="NCBI Taxonomy" id="545"/>
    <lineage>
        <taxon>Bacteria</taxon>
        <taxon>Pseudomonadati</taxon>
        <taxon>Pseudomonadota</taxon>
        <taxon>Gammaproteobacteria</taxon>
        <taxon>Enterobacterales</taxon>
        <taxon>Enterobacteriaceae</taxon>
        <taxon>Citrobacter</taxon>
    </lineage>
</organism>
<accession>A0A2X2WHG5</accession>
<proteinExistence type="predicted"/>
<evidence type="ECO:0000313" key="1">
    <source>
        <dbReference type="EMBL" id="SQB40496.1"/>
    </source>
</evidence>
<protein>
    <submittedName>
        <fullName evidence="1">Selenocysteinyl-tRNA-specific translation factor</fullName>
    </submittedName>
</protein>